<feature type="compositionally biased region" description="Basic and acidic residues" evidence="1">
    <location>
        <begin position="10"/>
        <end position="19"/>
    </location>
</feature>
<keyword evidence="3" id="KW-1185">Reference proteome</keyword>
<comment type="caution">
    <text evidence="2">The sequence shown here is derived from an EMBL/GenBank/DDBJ whole genome shotgun (WGS) entry which is preliminary data.</text>
</comment>
<organism evidence="2 3">
    <name type="scientific">Araneus ventricosus</name>
    <name type="common">Orbweaver spider</name>
    <name type="synonym">Epeira ventricosa</name>
    <dbReference type="NCBI Taxonomy" id="182803"/>
    <lineage>
        <taxon>Eukaryota</taxon>
        <taxon>Metazoa</taxon>
        <taxon>Ecdysozoa</taxon>
        <taxon>Arthropoda</taxon>
        <taxon>Chelicerata</taxon>
        <taxon>Arachnida</taxon>
        <taxon>Araneae</taxon>
        <taxon>Araneomorphae</taxon>
        <taxon>Entelegynae</taxon>
        <taxon>Araneoidea</taxon>
        <taxon>Araneidae</taxon>
        <taxon>Araneus</taxon>
    </lineage>
</organism>
<feature type="region of interest" description="Disordered" evidence="1">
    <location>
        <begin position="120"/>
        <end position="157"/>
    </location>
</feature>
<feature type="compositionally biased region" description="Polar residues" evidence="1">
    <location>
        <begin position="143"/>
        <end position="152"/>
    </location>
</feature>
<reference evidence="2 3" key="1">
    <citation type="journal article" date="2019" name="Sci. Rep.">
        <title>Orb-weaving spider Araneus ventricosus genome elucidates the spidroin gene catalogue.</title>
        <authorList>
            <person name="Kono N."/>
            <person name="Nakamura H."/>
            <person name="Ohtoshi R."/>
            <person name="Moran D.A.P."/>
            <person name="Shinohara A."/>
            <person name="Yoshida Y."/>
            <person name="Fujiwara M."/>
            <person name="Mori M."/>
            <person name="Tomita M."/>
            <person name="Arakawa K."/>
        </authorList>
    </citation>
    <scope>NUCLEOTIDE SEQUENCE [LARGE SCALE GENOMIC DNA]</scope>
</reference>
<evidence type="ECO:0000256" key="1">
    <source>
        <dbReference type="SAM" id="MobiDB-lite"/>
    </source>
</evidence>
<dbReference type="EMBL" id="BGPR01051385">
    <property type="protein sequence ID" value="GBO28338.1"/>
    <property type="molecule type" value="Genomic_DNA"/>
</dbReference>
<accession>A0A4Y2VVD2</accession>
<gene>
    <name evidence="2" type="ORF">AVEN_105469_1</name>
</gene>
<dbReference type="AlphaFoldDB" id="A0A4Y2VVD2"/>
<protein>
    <submittedName>
        <fullName evidence="2">Uncharacterized protein</fullName>
    </submittedName>
</protein>
<name>A0A4Y2VVD2_ARAVE</name>
<evidence type="ECO:0000313" key="3">
    <source>
        <dbReference type="Proteomes" id="UP000499080"/>
    </source>
</evidence>
<evidence type="ECO:0000313" key="2">
    <source>
        <dbReference type="EMBL" id="GBO28338.1"/>
    </source>
</evidence>
<sequence>MANPAGAPRSRTDNREKYGGTRNKMVTQQPRYTAETAAPAVKPHNGSYGRTTPGEPVWYARAAQQNGAAEVGRTNRPAGQRHQRYASRSRAEPAQYASVRQYNAQVVATPAKEGITMNAAAPSAEPKPKPAGRCHGEPVAPANQHNQTQQPAPQHVRAAERPLIITTSNPTCKQPC</sequence>
<dbReference type="Proteomes" id="UP000499080">
    <property type="component" value="Unassembled WGS sequence"/>
</dbReference>
<feature type="region of interest" description="Disordered" evidence="1">
    <location>
        <begin position="1"/>
        <end position="97"/>
    </location>
</feature>
<proteinExistence type="predicted"/>